<reference evidence="1 2" key="1">
    <citation type="submission" date="2018-06" db="EMBL/GenBank/DDBJ databases">
        <title>Paenibacillus montanisoli sp. nov., isolated from mountain area soil.</title>
        <authorList>
            <person name="Wu M."/>
        </authorList>
    </citation>
    <scope>NUCLEOTIDE SEQUENCE [LARGE SCALE GENOMIC DNA]</scope>
    <source>
        <strain evidence="1 2">RA17</strain>
    </source>
</reference>
<keyword evidence="2" id="KW-1185">Reference proteome</keyword>
<dbReference type="AlphaFoldDB" id="A0A328TS22"/>
<name>A0A328TS22_9BACL</name>
<comment type="caution">
    <text evidence="1">The sequence shown here is derived from an EMBL/GenBank/DDBJ whole genome shotgun (WGS) entry which is preliminary data.</text>
</comment>
<dbReference type="EMBL" id="QLUW01000007">
    <property type="protein sequence ID" value="RAP73397.1"/>
    <property type="molecule type" value="Genomic_DNA"/>
</dbReference>
<dbReference type="OrthoDB" id="2068061at2"/>
<gene>
    <name evidence="1" type="ORF">DL346_27200</name>
</gene>
<dbReference type="Proteomes" id="UP000249260">
    <property type="component" value="Unassembled WGS sequence"/>
</dbReference>
<proteinExistence type="predicted"/>
<sequence length="93" mass="10830">MYPSRFEGPKRPPPPSPPPAYIPPKPAVSYIVDCIYEYTYIWLRSGENFWFYPTYVDADGVAGFRWSGSYWYFYGIDQRFIDAVACPPIPTLF</sequence>
<evidence type="ECO:0000313" key="2">
    <source>
        <dbReference type="Proteomes" id="UP000249260"/>
    </source>
</evidence>
<accession>A0A328TS22</accession>
<organism evidence="1 2">
    <name type="scientific">Paenibacillus montanisoli</name>
    <dbReference type="NCBI Taxonomy" id="2081970"/>
    <lineage>
        <taxon>Bacteria</taxon>
        <taxon>Bacillati</taxon>
        <taxon>Bacillota</taxon>
        <taxon>Bacilli</taxon>
        <taxon>Bacillales</taxon>
        <taxon>Paenibacillaceae</taxon>
        <taxon>Paenibacillus</taxon>
    </lineage>
</organism>
<evidence type="ECO:0000313" key="1">
    <source>
        <dbReference type="EMBL" id="RAP73397.1"/>
    </source>
</evidence>
<protein>
    <submittedName>
        <fullName evidence="1">Transporter</fullName>
    </submittedName>
</protein>